<sequence>MARSRIASHTRRSGQRSPHVMGEMFQKTPEWVWLAVLAVLVLLWIFLD</sequence>
<dbReference type="RefSeq" id="WP_013930094.1">
    <property type="nucleotide sequence ID" value="NC_015703.1"/>
</dbReference>
<dbReference type="EMBL" id="CP002859">
    <property type="protein sequence ID" value="AEI50802.1"/>
    <property type="molecule type" value="Genomic_DNA"/>
</dbReference>
<accession>A0A7U3ZP52</accession>
<name>A0A7U3ZP52_RUNSL</name>
<dbReference type="AlphaFoldDB" id="A0A7U3ZP52"/>
<evidence type="ECO:0000256" key="1">
    <source>
        <dbReference type="SAM" id="Phobius"/>
    </source>
</evidence>
<organism evidence="2 3">
    <name type="scientific">Runella slithyformis (strain ATCC 29530 / DSM 19594 / LMG 11500 / NCIMB 11436 / LSU 4)</name>
    <dbReference type="NCBI Taxonomy" id="761193"/>
    <lineage>
        <taxon>Bacteria</taxon>
        <taxon>Pseudomonadati</taxon>
        <taxon>Bacteroidota</taxon>
        <taxon>Cytophagia</taxon>
        <taxon>Cytophagales</taxon>
        <taxon>Spirosomataceae</taxon>
        <taxon>Runella</taxon>
    </lineage>
</organism>
<gene>
    <name evidence="2" type="ordered locus">Runsl_4479</name>
</gene>
<feature type="transmembrane region" description="Helical" evidence="1">
    <location>
        <begin position="31"/>
        <end position="47"/>
    </location>
</feature>
<keyword evidence="1" id="KW-0472">Membrane</keyword>
<keyword evidence="1" id="KW-0812">Transmembrane</keyword>
<keyword evidence="1" id="KW-1133">Transmembrane helix</keyword>
<evidence type="ECO:0000313" key="3">
    <source>
        <dbReference type="Proteomes" id="UP000000493"/>
    </source>
</evidence>
<protein>
    <submittedName>
        <fullName evidence="2">Uncharacterized protein</fullName>
    </submittedName>
</protein>
<evidence type="ECO:0000313" key="2">
    <source>
        <dbReference type="EMBL" id="AEI50802.1"/>
    </source>
</evidence>
<keyword evidence="3" id="KW-1185">Reference proteome</keyword>
<reference evidence="2 3" key="2">
    <citation type="journal article" date="2012" name="Stand. Genomic Sci.">
        <title>Complete genome sequence of the aquatic bacterium Runella slithyformis type strain (LSU 4(T)).</title>
        <authorList>
            <person name="Copeland A."/>
            <person name="Zhang X."/>
            <person name="Misra M."/>
            <person name="Lapidus A."/>
            <person name="Nolan M."/>
            <person name="Lucas S."/>
            <person name="Deshpande S."/>
            <person name="Cheng J.F."/>
            <person name="Tapia R."/>
            <person name="Goodwin L.A."/>
            <person name="Pitluck S."/>
            <person name="Liolios K."/>
            <person name="Pagani I."/>
            <person name="Ivanova N."/>
            <person name="Mikhailova N."/>
            <person name="Pati A."/>
            <person name="Chen A."/>
            <person name="Palaniappan K."/>
            <person name="Land M."/>
            <person name="Hauser L."/>
            <person name="Pan C."/>
            <person name="Jeffries C.D."/>
            <person name="Detter J.C."/>
            <person name="Brambilla E.M."/>
            <person name="Rohde M."/>
            <person name="Djao O.D."/>
            <person name="Goker M."/>
            <person name="Sikorski J."/>
            <person name="Tindall B.J."/>
            <person name="Woyke T."/>
            <person name="Bristow J."/>
            <person name="Eisen J.A."/>
            <person name="Markowitz V."/>
            <person name="Hugenholtz P."/>
            <person name="Kyrpides N.C."/>
            <person name="Klenk H.P."/>
            <person name="Mavromatis K."/>
        </authorList>
    </citation>
    <scope>NUCLEOTIDE SEQUENCE [LARGE SCALE GENOMIC DNA]</scope>
    <source>
        <strain evidence="3">ATCC 29530 / DSM 19594 / LMG 11500 / NCIMB 11436 / LSU 4</strain>
    </source>
</reference>
<dbReference type="KEGG" id="rsi:Runsl_4479"/>
<dbReference type="Proteomes" id="UP000000493">
    <property type="component" value="Chromosome"/>
</dbReference>
<proteinExistence type="predicted"/>
<reference evidence="3" key="1">
    <citation type="submission" date="2011-06" db="EMBL/GenBank/DDBJ databases">
        <title>The complete genome of chromosome of Runella slithyformis DSM 19594.</title>
        <authorList>
            <consortium name="US DOE Joint Genome Institute (JGI-PGF)"/>
            <person name="Lucas S."/>
            <person name="Han J."/>
            <person name="Lapidus A."/>
            <person name="Bruce D."/>
            <person name="Goodwin L."/>
            <person name="Pitluck S."/>
            <person name="Peters L."/>
            <person name="Kyrpides N."/>
            <person name="Mavromatis K."/>
            <person name="Ivanova N."/>
            <person name="Ovchinnikova G."/>
            <person name="Zhang X."/>
            <person name="Misra M."/>
            <person name="Detter J.C."/>
            <person name="Tapia R."/>
            <person name="Han C."/>
            <person name="Land M."/>
            <person name="Hauser L."/>
            <person name="Markowitz V."/>
            <person name="Cheng J.-F."/>
            <person name="Hugenholtz P."/>
            <person name="Woyke T."/>
            <person name="Wu D."/>
            <person name="Tindall B."/>
            <person name="Faehrich R."/>
            <person name="Brambilla E."/>
            <person name="Klenk H.-P."/>
            <person name="Eisen J.A."/>
        </authorList>
    </citation>
    <scope>NUCLEOTIDE SEQUENCE [LARGE SCALE GENOMIC DNA]</scope>
    <source>
        <strain evidence="3">ATCC 29530 / DSM 19594 / LMG 11500 / NCIMB 11436 / LSU 4</strain>
    </source>
</reference>